<name>A0A1S4CHF3_TOBAC</name>
<dbReference type="Gene3D" id="1.10.8.430">
    <property type="entry name" value="Helical domain of apoptotic protease-activating factors"/>
    <property type="match status" value="1"/>
</dbReference>
<dbReference type="PANTHER" id="PTHR33463:SF218">
    <property type="entry name" value="DISEASE RESISTANCE PROTEIN RPS2-LIKE"/>
    <property type="match status" value="1"/>
</dbReference>
<dbReference type="PaxDb" id="4097-A0A1S4CHF3"/>
<evidence type="ECO:0000259" key="8">
    <source>
        <dbReference type="Pfam" id="PF00931"/>
    </source>
</evidence>
<feature type="coiled-coil region" evidence="7">
    <location>
        <begin position="37"/>
        <end position="93"/>
    </location>
</feature>
<dbReference type="PANTHER" id="PTHR33463">
    <property type="entry name" value="NB-ARC DOMAIN-CONTAINING PROTEIN-RELATED"/>
    <property type="match status" value="1"/>
</dbReference>
<keyword evidence="3" id="KW-0677">Repeat</keyword>
<dbReference type="KEGG" id="nta:107818874"/>
<dbReference type="GO" id="GO:0006952">
    <property type="term" value="P:defense response"/>
    <property type="evidence" value="ECO:0007669"/>
    <property type="project" value="UniProtKB-KW"/>
</dbReference>
<dbReference type="AlphaFoldDB" id="A0A1S4CHF3"/>
<protein>
    <submittedName>
        <fullName evidence="10">Probable disease resistance protein At4g27220</fullName>
    </submittedName>
</protein>
<keyword evidence="7" id="KW-0175">Coiled coil</keyword>
<dbReference type="RefSeq" id="XP_016500426.1">
    <property type="nucleotide sequence ID" value="XM_016644940.1"/>
</dbReference>
<comment type="similarity">
    <text evidence="1">Belongs to the disease resistance NB-LRR family.</text>
</comment>
<gene>
    <name evidence="10" type="primary">LOC107818874</name>
</gene>
<dbReference type="OMA" id="EANEMHY"/>
<dbReference type="FunFam" id="1.10.8.430:FF:000003">
    <property type="entry name" value="Probable disease resistance protein At5g66910"/>
    <property type="match status" value="1"/>
</dbReference>
<evidence type="ECO:0000259" key="9">
    <source>
        <dbReference type="Pfam" id="PF23598"/>
    </source>
</evidence>
<dbReference type="InterPro" id="IPR042197">
    <property type="entry name" value="Apaf_helical"/>
</dbReference>
<feature type="domain" description="Disease resistance R13L4/SHOC-2-like LRR" evidence="9">
    <location>
        <begin position="579"/>
        <end position="730"/>
    </location>
</feature>
<evidence type="ECO:0000256" key="6">
    <source>
        <dbReference type="ARBA" id="ARBA00022840"/>
    </source>
</evidence>
<keyword evidence="5" id="KW-0611">Plant defense</keyword>
<evidence type="ECO:0000256" key="4">
    <source>
        <dbReference type="ARBA" id="ARBA00022741"/>
    </source>
</evidence>
<dbReference type="STRING" id="4097.A0A1S4CHF3"/>
<dbReference type="InterPro" id="IPR055414">
    <property type="entry name" value="LRR_R13L4/SHOC2-like"/>
</dbReference>
<evidence type="ECO:0000313" key="10">
    <source>
        <dbReference type="RefSeq" id="XP_016500426.1"/>
    </source>
</evidence>
<dbReference type="InterPro" id="IPR032675">
    <property type="entry name" value="LRR_dom_sf"/>
</dbReference>
<dbReference type="GO" id="GO:0043531">
    <property type="term" value="F:ADP binding"/>
    <property type="evidence" value="ECO:0007669"/>
    <property type="project" value="InterPro"/>
</dbReference>
<dbReference type="Pfam" id="PF00931">
    <property type="entry name" value="NB-ARC"/>
    <property type="match status" value="1"/>
</dbReference>
<dbReference type="FunFam" id="3.40.50.300:FF:001091">
    <property type="entry name" value="Probable disease resistance protein At1g61300"/>
    <property type="match status" value="1"/>
</dbReference>
<dbReference type="Gene3D" id="3.80.10.10">
    <property type="entry name" value="Ribonuclease Inhibitor"/>
    <property type="match status" value="2"/>
</dbReference>
<reference evidence="10" key="1">
    <citation type="submission" date="2025-08" db="UniProtKB">
        <authorList>
            <consortium name="RefSeq"/>
        </authorList>
    </citation>
    <scope>IDENTIFICATION</scope>
</reference>
<dbReference type="PRINTS" id="PR00364">
    <property type="entry name" value="DISEASERSIST"/>
</dbReference>
<sequence length="984" mass="112832">MDILFNVVSGFVVKVGKFGSKFIFPKIVNTIHFSSEVENLRKEMEKLTKLRDDHIKEKVEVAKREGYKPKPDVLKWLQDVQKLENEWESMQENIATAKIFAYKCCPKWSLRSKISTLAQNRRDQLCALIEIGENFGSNLVVETYKIQKAEFIPGPSIEEGQSVATRNLNEILQLLEDDKVCTIGVWGIGGVGKTTLVMNVNNELLKIAASSSELSFDVVVWVTVPKPPTDIRKVQAQIANRLNLKVDSEESVESIASRIHQRLNEGMSFLLILDDVWEAINLDHIGVPQPEDHPRCKVIITSRFLDVCRQMRTDKKIKVYTLDEDESWHMFVKNAGDIANLEHIQPFAKEIAMECDGLPLAITVIGASMRGKTRIELWKDALESLRRSEPHNKDVNNKVYKVIKWSFDCLDSEDIQSCFLYCSLYPEAISTADLIHCWWAEGLLGHEYDTYEQAYNRGIIVIESLKDVCLLDAHEWDSVKMLELATHKLNSVKMHDVVRDVAIWIAKSFGDEHNSLIQAGMGLTDISNIKMSASVKRISFVSNKIERLPDCFLECPETTTLLLQDNVPLRRIPHDYFLAFPAIRVLNLSNTSIRALPFSIDSLSQLRALVLQNCCYLTELPAIGNLRNLQLLDCDNTRLHRLPPGMDELTDLRVLYLPATDLENIREGILLKLSNIEMLNMLDTKYLWGRSYPMLDELSYLHKLTCLIIKLDRSSVSNRDHTWMSRLKRFHIEVGEAPMPFSNSTRMIGVSECEIFSRGQLSGMLQFASLLYLTNCNGLSKLIGYNNNFYGLKSLHISGCHCYFKPMEEGNGQFDPLPNLESLRLYKIFNLKSVSDFGHLLGLRFSKLRQLDVYDCRRLTCLFKVDGPFPVVPKHLEEIDIICCAELEELFVPFGSSQTTLKVRKLVLKMLPELRTLGEPQSTWEHLEELGLMDCDRIRKLPISIQTSKNIKVIRGDSYWWNQLEWDDDSFKSNLEHCFLPRYY</sequence>
<dbReference type="InterPro" id="IPR050905">
    <property type="entry name" value="Plant_NBS-LRR"/>
</dbReference>
<dbReference type="InterPro" id="IPR002182">
    <property type="entry name" value="NB-ARC"/>
</dbReference>
<proteinExistence type="inferred from homology"/>
<organism evidence="10">
    <name type="scientific">Nicotiana tabacum</name>
    <name type="common">Common tobacco</name>
    <dbReference type="NCBI Taxonomy" id="4097"/>
    <lineage>
        <taxon>Eukaryota</taxon>
        <taxon>Viridiplantae</taxon>
        <taxon>Streptophyta</taxon>
        <taxon>Embryophyta</taxon>
        <taxon>Tracheophyta</taxon>
        <taxon>Spermatophyta</taxon>
        <taxon>Magnoliopsida</taxon>
        <taxon>eudicotyledons</taxon>
        <taxon>Gunneridae</taxon>
        <taxon>Pentapetalae</taxon>
        <taxon>asterids</taxon>
        <taxon>lamiids</taxon>
        <taxon>Solanales</taxon>
        <taxon>Solanaceae</taxon>
        <taxon>Nicotianoideae</taxon>
        <taxon>Nicotianeae</taxon>
        <taxon>Nicotiana</taxon>
    </lineage>
</organism>
<evidence type="ECO:0000256" key="1">
    <source>
        <dbReference type="ARBA" id="ARBA00008894"/>
    </source>
</evidence>
<accession>A0A1S4CHF3</accession>
<evidence type="ECO:0000256" key="2">
    <source>
        <dbReference type="ARBA" id="ARBA00022614"/>
    </source>
</evidence>
<dbReference type="SUPFAM" id="SSF52540">
    <property type="entry name" value="P-loop containing nucleoside triphosphate hydrolases"/>
    <property type="match status" value="1"/>
</dbReference>
<dbReference type="OrthoDB" id="1937853at2759"/>
<dbReference type="GO" id="GO:0005524">
    <property type="term" value="F:ATP binding"/>
    <property type="evidence" value="ECO:0007669"/>
    <property type="project" value="UniProtKB-KW"/>
</dbReference>
<dbReference type="Pfam" id="PF23598">
    <property type="entry name" value="LRR_14"/>
    <property type="match status" value="1"/>
</dbReference>
<evidence type="ECO:0000256" key="5">
    <source>
        <dbReference type="ARBA" id="ARBA00022821"/>
    </source>
</evidence>
<keyword evidence="6" id="KW-0067">ATP-binding</keyword>
<feature type="domain" description="NB-ARC" evidence="8">
    <location>
        <begin position="168"/>
        <end position="336"/>
    </location>
</feature>
<dbReference type="SUPFAM" id="SSF52058">
    <property type="entry name" value="L domain-like"/>
    <property type="match status" value="1"/>
</dbReference>
<dbReference type="Gene3D" id="3.40.50.300">
    <property type="entry name" value="P-loop containing nucleotide triphosphate hydrolases"/>
    <property type="match status" value="1"/>
</dbReference>
<evidence type="ECO:0000256" key="3">
    <source>
        <dbReference type="ARBA" id="ARBA00022737"/>
    </source>
</evidence>
<keyword evidence="4" id="KW-0547">Nucleotide-binding</keyword>
<keyword evidence="2" id="KW-0433">Leucine-rich repeat</keyword>
<dbReference type="InterPro" id="IPR027417">
    <property type="entry name" value="P-loop_NTPase"/>
</dbReference>
<evidence type="ECO:0000256" key="7">
    <source>
        <dbReference type="SAM" id="Coils"/>
    </source>
</evidence>